<organism evidence="1 2">
    <name type="scientific">Sneathiella sedimenti</name>
    <dbReference type="NCBI Taxonomy" id="2816034"/>
    <lineage>
        <taxon>Bacteria</taxon>
        <taxon>Pseudomonadati</taxon>
        <taxon>Pseudomonadota</taxon>
        <taxon>Alphaproteobacteria</taxon>
        <taxon>Sneathiellales</taxon>
        <taxon>Sneathiellaceae</taxon>
        <taxon>Sneathiella</taxon>
    </lineage>
</organism>
<evidence type="ECO:0000313" key="1">
    <source>
        <dbReference type="EMBL" id="MBO0335254.1"/>
    </source>
</evidence>
<keyword evidence="2" id="KW-1185">Reference proteome</keyword>
<comment type="caution">
    <text evidence="1">The sequence shown here is derived from an EMBL/GenBank/DDBJ whole genome shotgun (WGS) entry which is preliminary data.</text>
</comment>
<dbReference type="EMBL" id="JAFLNC010000006">
    <property type="protein sequence ID" value="MBO0335254.1"/>
    <property type="molecule type" value="Genomic_DNA"/>
</dbReference>
<reference evidence="1 2" key="1">
    <citation type="submission" date="2021-03" db="EMBL/GenBank/DDBJ databases">
        <title>Sneathiella sp. CAU 1612 isolated from Kang Won-do.</title>
        <authorList>
            <person name="Kim W."/>
        </authorList>
    </citation>
    <scope>NUCLEOTIDE SEQUENCE [LARGE SCALE GENOMIC DNA]</scope>
    <source>
        <strain evidence="1 2">CAU 1612</strain>
    </source>
</reference>
<dbReference type="RefSeq" id="WP_207047572.1">
    <property type="nucleotide sequence ID" value="NZ_JAFLNC010000006.1"/>
</dbReference>
<protein>
    <submittedName>
        <fullName evidence="1">Uncharacterized protein</fullName>
    </submittedName>
</protein>
<gene>
    <name evidence="1" type="ORF">J0X12_16655</name>
</gene>
<proteinExistence type="predicted"/>
<dbReference type="Proteomes" id="UP000664761">
    <property type="component" value="Unassembled WGS sequence"/>
</dbReference>
<sequence>MEPGVRKFPEPALQELLADPVILAVLKRDGLTVEDVKKVVKTYQEKSRSRFT</sequence>
<accession>A0ABS3F9Q5</accession>
<evidence type="ECO:0000313" key="2">
    <source>
        <dbReference type="Proteomes" id="UP000664761"/>
    </source>
</evidence>
<name>A0ABS3F9Q5_9PROT</name>